<name>A0A6J5NSN9_9CAUD</name>
<protein>
    <submittedName>
        <fullName evidence="1">Uncharacterized protein</fullName>
    </submittedName>
</protein>
<sequence length="67" mass="7190">MAANDNIETDQDRLTLNNARELAIASEFPGVTLRIDSAADAWVAWGTSETIDALLDALITDSKKAAK</sequence>
<reference evidence="1" key="1">
    <citation type="submission" date="2020-04" db="EMBL/GenBank/DDBJ databases">
        <authorList>
            <person name="Chiriac C."/>
            <person name="Salcher M."/>
            <person name="Ghai R."/>
            <person name="Kavagutti S V."/>
        </authorList>
    </citation>
    <scope>NUCLEOTIDE SEQUENCE</scope>
</reference>
<gene>
    <name evidence="1" type="ORF">UFOVP732_8</name>
</gene>
<proteinExistence type="predicted"/>
<organism evidence="1">
    <name type="scientific">uncultured Caudovirales phage</name>
    <dbReference type="NCBI Taxonomy" id="2100421"/>
    <lineage>
        <taxon>Viruses</taxon>
        <taxon>Duplodnaviria</taxon>
        <taxon>Heunggongvirae</taxon>
        <taxon>Uroviricota</taxon>
        <taxon>Caudoviricetes</taxon>
        <taxon>Peduoviridae</taxon>
        <taxon>Maltschvirus</taxon>
        <taxon>Maltschvirus maltsch</taxon>
    </lineage>
</organism>
<accession>A0A6J5NSN9</accession>
<dbReference type="EMBL" id="LR796713">
    <property type="protein sequence ID" value="CAB4160676.1"/>
    <property type="molecule type" value="Genomic_DNA"/>
</dbReference>
<evidence type="ECO:0000313" key="1">
    <source>
        <dbReference type="EMBL" id="CAB4160676.1"/>
    </source>
</evidence>